<evidence type="ECO:0000256" key="1">
    <source>
        <dbReference type="ARBA" id="ARBA00009437"/>
    </source>
</evidence>
<dbReference type="GO" id="GO:0003700">
    <property type="term" value="F:DNA-binding transcription factor activity"/>
    <property type="evidence" value="ECO:0007669"/>
    <property type="project" value="InterPro"/>
</dbReference>
<dbReference type="Gene3D" id="1.10.10.10">
    <property type="entry name" value="Winged helix-like DNA-binding domain superfamily/Winged helix DNA-binding domain"/>
    <property type="match status" value="1"/>
</dbReference>
<evidence type="ECO:0000256" key="2">
    <source>
        <dbReference type="ARBA" id="ARBA00023015"/>
    </source>
</evidence>
<dbReference type="InterPro" id="IPR005119">
    <property type="entry name" value="LysR_subst-bd"/>
</dbReference>
<dbReference type="SUPFAM" id="SSF46785">
    <property type="entry name" value="Winged helix' DNA-binding domain"/>
    <property type="match status" value="1"/>
</dbReference>
<dbReference type="SUPFAM" id="SSF53850">
    <property type="entry name" value="Periplasmic binding protein-like II"/>
    <property type="match status" value="1"/>
</dbReference>
<comment type="caution">
    <text evidence="6">The sequence shown here is derived from an EMBL/GenBank/DDBJ whole genome shotgun (WGS) entry which is preliminary data.</text>
</comment>
<protein>
    <submittedName>
        <fullName evidence="6">LysR family transcriptional regulator</fullName>
    </submittedName>
</protein>
<keyword evidence="7" id="KW-1185">Reference proteome</keyword>
<dbReference type="Gene3D" id="3.40.190.290">
    <property type="match status" value="1"/>
</dbReference>
<dbReference type="InterPro" id="IPR050176">
    <property type="entry name" value="LTTR"/>
</dbReference>
<dbReference type="PROSITE" id="PS50931">
    <property type="entry name" value="HTH_LYSR"/>
    <property type="match status" value="1"/>
</dbReference>
<proteinExistence type="inferred from homology"/>
<evidence type="ECO:0000256" key="4">
    <source>
        <dbReference type="ARBA" id="ARBA00023163"/>
    </source>
</evidence>
<comment type="similarity">
    <text evidence="1">Belongs to the LysR transcriptional regulatory family.</text>
</comment>
<keyword evidence="3" id="KW-0238">DNA-binding</keyword>
<gene>
    <name evidence="6" type="ORF">CXZ10_02935</name>
</gene>
<dbReference type="AlphaFoldDB" id="A0A1I4QXI0"/>
<dbReference type="Proteomes" id="UP000233491">
    <property type="component" value="Unassembled WGS sequence"/>
</dbReference>
<reference evidence="6 7" key="1">
    <citation type="submission" date="2017-12" db="EMBL/GenBank/DDBJ databases">
        <title>Anaerobic carbon monoxide metabolism by Pleomorphomonas carboxyditropha sp. nov., a new mesophilic hydrogenogenic carboxidotroph.</title>
        <authorList>
            <person name="Esquivel-Elizondo S."/>
            <person name="Krajmalnik-Brown R."/>
        </authorList>
    </citation>
    <scope>NUCLEOTIDE SEQUENCE [LARGE SCALE GENOMIC DNA]</scope>
    <source>
        <strain evidence="6 7">R5-392</strain>
    </source>
</reference>
<dbReference type="Pfam" id="PF03466">
    <property type="entry name" value="LysR_substrate"/>
    <property type="match status" value="1"/>
</dbReference>
<feature type="domain" description="HTH lysR-type" evidence="5">
    <location>
        <begin position="10"/>
        <end position="61"/>
    </location>
</feature>
<dbReference type="Pfam" id="PF00126">
    <property type="entry name" value="HTH_1"/>
    <property type="match status" value="1"/>
</dbReference>
<dbReference type="InterPro" id="IPR036388">
    <property type="entry name" value="WH-like_DNA-bd_sf"/>
</dbReference>
<keyword evidence="2" id="KW-0805">Transcription regulation</keyword>
<evidence type="ECO:0000313" key="7">
    <source>
        <dbReference type="Proteomes" id="UP000233491"/>
    </source>
</evidence>
<dbReference type="InterPro" id="IPR000847">
    <property type="entry name" value="LysR_HTH_N"/>
</dbReference>
<dbReference type="OrthoDB" id="9796526at2"/>
<evidence type="ECO:0000259" key="5">
    <source>
        <dbReference type="PROSITE" id="PS50931"/>
    </source>
</evidence>
<organism evidence="6 7">
    <name type="scientific">Pleomorphomonas diazotrophica</name>
    <dbReference type="NCBI Taxonomy" id="1166257"/>
    <lineage>
        <taxon>Bacteria</taxon>
        <taxon>Pseudomonadati</taxon>
        <taxon>Pseudomonadota</taxon>
        <taxon>Alphaproteobacteria</taxon>
        <taxon>Hyphomicrobiales</taxon>
        <taxon>Pleomorphomonadaceae</taxon>
        <taxon>Pleomorphomonas</taxon>
    </lineage>
</organism>
<keyword evidence="4" id="KW-0804">Transcription</keyword>
<dbReference type="PANTHER" id="PTHR30579:SF3">
    <property type="entry name" value="TRANSCRIPTIONAL REGULATORY PROTEIN"/>
    <property type="match status" value="1"/>
</dbReference>
<dbReference type="GO" id="GO:0003677">
    <property type="term" value="F:DNA binding"/>
    <property type="evidence" value="ECO:0007669"/>
    <property type="project" value="UniProtKB-KW"/>
</dbReference>
<dbReference type="RefSeq" id="WP_101287445.1">
    <property type="nucleotide sequence ID" value="NZ_FOUQ01000001.1"/>
</dbReference>
<dbReference type="PANTHER" id="PTHR30579">
    <property type="entry name" value="TRANSCRIPTIONAL REGULATOR"/>
    <property type="match status" value="1"/>
</dbReference>
<sequence>MKHIPWDSYQIFLAVARSGSLSAAADRIGLSSATIGRRMLELERQMECGLFVRSQSGYSLTGGGQALLDHLAGMEAAGREMEIWNDGLCGAVRVRICAGSWCARFLARNLGELVLPGDRHGIDISIGEERASLAHRSADIGIRAFEPEESNLAAVRLPEVAYAVYAALDMPETHAERWIAVSEEAAISCYLRYPHEKWPNNLIATVSRAEGLRHSILSGAGVGVLPCFVGDGDPELRRVGEEITELRHRSWLVMNNEDRHRPEIRAVVDRMTALFRRHAALFEGRQGGGEPALSNLLNMAR</sequence>
<dbReference type="EMBL" id="PJNW01000002">
    <property type="protein sequence ID" value="PKR90351.1"/>
    <property type="molecule type" value="Genomic_DNA"/>
</dbReference>
<accession>A0A1I4QXI0</accession>
<evidence type="ECO:0000256" key="3">
    <source>
        <dbReference type="ARBA" id="ARBA00023125"/>
    </source>
</evidence>
<dbReference type="InterPro" id="IPR036390">
    <property type="entry name" value="WH_DNA-bd_sf"/>
</dbReference>
<evidence type="ECO:0000313" key="6">
    <source>
        <dbReference type="EMBL" id="PKR90351.1"/>
    </source>
</evidence>
<name>A0A1I4QXI0_9HYPH</name>